<keyword evidence="3" id="KW-1185">Reference proteome</keyword>
<sequence length="219" mass="22837">MDMVAESVAAARGAVVPGPTLTRPQWLSERIADMGISWGTGNSRVAGTLWWCMAASSLVDPIATAYAEGRAVTPPELEHLLCEIRPDGGVERVFVADGAERASDPAAVGPALRNTLGHIIPAVAEVSGAGVAALWAIVADAIGNRALDAGDAEAGARLAREVAGRLPVPRFTDVGPRTFVRRISCCLVFEVPGCQMCTSCPKRPAAERETLLRQVAAGT</sequence>
<evidence type="ECO:0000313" key="3">
    <source>
        <dbReference type="Proteomes" id="UP000516173"/>
    </source>
</evidence>
<gene>
    <name evidence="2" type="ORF">NWFMUON74_29040</name>
</gene>
<dbReference type="Pfam" id="PF11575">
    <property type="entry name" value="FhuF_C"/>
    <property type="match status" value="1"/>
</dbReference>
<dbReference type="AlphaFoldDB" id="A0A7G1KIL5"/>
<evidence type="ECO:0000259" key="1">
    <source>
        <dbReference type="Pfam" id="PF11575"/>
    </source>
</evidence>
<dbReference type="GO" id="GO:0051537">
    <property type="term" value="F:2 iron, 2 sulfur cluster binding"/>
    <property type="evidence" value="ECO:0007669"/>
    <property type="project" value="InterPro"/>
</dbReference>
<dbReference type="RefSeq" id="WP_232111018.1">
    <property type="nucleotide sequence ID" value="NZ_AP023396.1"/>
</dbReference>
<dbReference type="GeneID" id="80347453"/>
<name>A0A7G1KIL5_9NOCA</name>
<dbReference type="InterPro" id="IPR024726">
    <property type="entry name" value="FhuF_C"/>
</dbReference>
<accession>A0A7G1KIL5</accession>
<feature type="domain" description="Ferric siderophore reductase C-terminal" evidence="1">
    <location>
        <begin position="184"/>
        <end position="202"/>
    </location>
</feature>
<dbReference type="Proteomes" id="UP000516173">
    <property type="component" value="Chromosome"/>
</dbReference>
<reference evidence="2 3" key="1">
    <citation type="submission" date="2020-08" db="EMBL/GenBank/DDBJ databases">
        <title>Genome Sequencing of Nocardia wallacei strain FMUON74 and assembly.</title>
        <authorList>
            <person name="Toyokawa M."/>
            <person name="Uesaka K."/>
        </authorList>
    </citation>
    <scope>NUCLEOTIDE SEQUENCE [LARGE SCALE GENOMIC DNA]</scope>
    <source>
        <strain evidence="2 3">FMUON74</strain>
    </source>
</reference>
<dbReference type="EMBL" id="AP023396">
    <property type="protein sequence ID" value="BCK55132.1"/>
    <property type="molecule type" value="Genomic_DNA"/>
</dbReference>
<organism evidence="2 3">
    <name type="scientific">Nocardia wallacei</name>
    <dbReference type="NCBI Taxonomy" id="480035"/>
    <lineage>
        <taxon>Bacteria</taxon>
        <taxon>Bacillati</taxon>
        <taxon>Actinomycetota</taxon>
        <taxon>Actinomycetes</taxon>
        <taxon>Mycobacteriales</taxon>
        <taxon>Nocardiaceae</taxon>
        <taxon>Nocardia</taxon>
    </lineage>
</organism>
<proteinExistence type="predicted"/>
<protein>
    <submittedName>
        <fullName evidence="2">Fe-S oxidoreductase</fullName>
    </submittedName>
</protein>
<evidence type="ECO:0000313" key="2">
    <source>
        <dbReference type="EMBL" id="BCK55132.1"/>
    </source>
</evidence>
<dbReference type="KEGG" id="nwl:NWFMUON74_29040"/>